<evidence type="ECO:0000256" key="2">
    <source>
        <dbReference type="ARBA" id="ARBA00023015"/>
    </source>
</evidence>
<comment type="similarity">
    <text evidence="1">Belongs to the LysR transcriptional regulatory family.</text>
</comment>
<evidence type="ECO:0000256" key="3">
    <source>
        <dbReference type="ARBA" id="ARBA00023125"/>
    </source>
</evidence>
<dbReference type="Pfam" id="PF00126">
    <property type="entry name" value="HTH_1"/>
    <property type="match status" value="1"/>
</dbReference>
<evidence type="ECO:0000259" key="5">
    <source>
        <dbReference type="PROSITE" id="PS50931"/>
    </source>
</evidence>
<name>A0ABS8GPY2_9FLAO</name>
<dbReference type="EMBL" id="JAJGMW010000004">
    <property type="protein sequence ID" value="MCC4212046.1"/>
    <property type="molecule type" value="Genomic_DNA"/>
</dbReference>
<dbReference type="Pfam" id="PF03466">
    <property type="entry name" value="LysR_substrate"/>
    <property type="match status" value="1"/>
</dbReference>
<evidence type="ECO:0000256" key="4">
    <source>
        <dbReference type="ARBA" id="ARBA00023163"/>
    </source>
</evidence>
<evidence type="ECO:0000313" key="6">
    <source>
        <dbReference type="EMBL" id="MCC4212046.1"/>
    </source>
</evidence>
<protein>
    <submittedName>
        <fullName evidence="6">LysR family transcriptional regulator</fullName>
    </submittedName>
</protein>
<keyword evidence="3" id="KW-0238">DNA-binding</keyword>
<sequence length="305" mass="34284">MNYTLHQLQIFQKIAELKSITKASEELHLTQPAVSIQLKNFQEQFPIPLTEVVGRQLYVTEFGMEIARTASKILREVEAINYKTRAFQGELSGRLTISVASTGKYVMPYFLSGFLRKHPGVDLVMDVTNKSLVVESLERNAVDFALVSVLPEKLKVNTVRLMPNSLYYVAGSTMNLSVTTPKKVLFEKVPIISREAGSATRAAMEHFIAQRKYTVKKTMELTSNEAVKQAVLAGLGCSIMPIIGLRNELKSQKLKIISVKGLPINTYWNLVWLQAKNLSPIAKAFVEYLEAEKEGIIAEHFEYLE</sequence>
<dbReference type="InterPro" id="IPR036390">
    <property type="entry name" value="WH_DNA-bd_sf"/>
</dbReference>
<dbReference type="Gene3D" id="1.10.10.10">
    <property type="entry name" value="Winged helix-like DNA-binding domain superfamily/Winged helix DNA-binding domain"/>
    <property type="match status" value="1"/>
</dbReference>
<keyword evidence="2" id="KW-0805">Transcription regulation</keyword>
<keyword evidence="4" id="KW-0804">Transcription</keyword>
<reference evidence="6 7" key="1">
    <citation type="submission" date="2021-11" db="EMBL/GenBank/DDBJ databases">
        <title>Seasonal and diel survey of microbial diversity of the Tyrrhenian coast.</title>
        <authorList>
            <person name="Gattoni G."/>
            <person name="Corral P."/>
        </authorList>
    </citation>
    <scope>NUCLEOTIDE SEQUENCE [LARGE SCALE GENOMIC DNA]</scope>
    <source>
        <strain evidence="6 7">Mr9</strain>
    </source>
</reference>
<organism evidence="6 7">
    <name type="scientific">Leeuwenhoekiella parthenopeia</name>
    <dbReference type="NCBI Taxonomy" id="2890320"/>
    <lineage>
        <taxon>Bacteria</taxon>
        <taxon>Pseudomonadati</taxon>
        <taxon>Bacteroidota</taxon>
        <taxon>Flavobacteriia</taxon>
        <taxon>Flavobacteriales</taxon>
        <taxon>Flavobacteriaceae</taxon>
        <taxon>Leeuwenhoekiella</taxon>
    </lineage>
</organism>
<dbReference type="Proteomes" id="UP001197770">
    <property type="component" value="Unassembled WGS sequence"/>
</dbReference>
<proteinExistence type="inferred from homology"/>
<dbReference type="RefSeq" id="WP_228229142.1">
    <property type="nucleotide sequence ID" value="NZ_JAJGMW010000004.1"/>
</dbReference>
<feature type="domain" description="HTH lysR-type" evidence="5">
    <location>
        <begin position="1"/>
        <end position="60"/>
    </location>
</feature>
<comment type="caution">
    <text evidence="6">The sequence shown here is derived from an EMBL/GenBank/DDBJ whole genome shotgun (WGS) entry which is preliminary data.</text>
</comment>
<dbReference type="PANTHER" id="PTHR30126">
    <property type="entry name" value="HTH-TYPE TRANSCRIPTIONAL REGULATOR"/>
    <property type="match status" value="1"/>
</dbReference>
<dbReference type="SUPFAM" id="SSF46785">
    <property type="entry name" value="Winged helix' DNA-binding domain"/>
    <property type="match status" value="1"/>
</dbReference>
<evidence type="ECO:0000313" key="7">
    <source>
        <dbReference type="Proteomes" id="UP001197770"/>
    </source>
</evidence>
<dbReference type="Gene3D" id="3.40.190.290">
    <property type="match status" value="1"/>
</dbReference>
<evidence type="ECO:0000256" key="1">
    <source>
        <dbReference type="ARBA" id="ARBA00009437"/>
    </source>
</evidence>
<dbReference type="SUPFAM" id="SSF53850">
    <property type="entry name" value="Periplasmic binding protein-like II"/>
    <property type="match status" value="1"/>
</dbReference>
<gene>
    <name evidence="6" type="ORF">LLW17_04890</name>
</gene>
<dbReference type="InterPro" id="IPR000847">
    <property type="entry name" value="LysR_HTH_N"/>
</dbReference>
<keyword evidence="7" id="KW-1185">Reference proteome</keyword>
<dbReference type="PROSITE" id="PS50931">
    <property type="entry name" value="HTH_LYSR"/>
    <property type="match status" value="1"/>
</dbReference>
<dbReference type="InterPro" id="IPR036388">
    <property type="entry name" value="WH-like_DNA-bd_sf"/>
</dbReference>
<dbReference type="PANTHER" id="PTHR30126:SF5">
    <property type="entry name" value="HTH-TYPE TRANSCRIPTIONAL ACTIVATOR CMPR"/>
    <property type="match status" value="1"/>
</dbReference>
<dbReference type="InterPro" id="IPR005119">
    <property type="entry name" value="LysR_subst-bd"/>
</dbReference>
<accession>A0ABS8GPY2</accession>